<evidence type="ECO:0000313" key="2">
    <source>
        <dbReference type="EMBL" id="KAK4509965.1"/>
    </source>
</evidence>
<name>A0AAN7D6X8_9FUNG</name>
<dbReference type="RefSeq" id="XP_064676631.1">
    <property type="nucleotide sequence ID" value="XM_064827369.1"/>
</dbReference>
<dbReference type="GeneID" id="89951801"/>
<sequence length="457" mass="52573">MLWEALSWLKSNYRSKHGIPAFFVEGQYSYNSKDVAISDYKITVAEAAHSDDESFASWAKEVQEKEFYILENDSCTNFWHSKLLAENRRVDEAVYEETVHRTKKRKTTLTVFPPNDTQLKADTKKIAVDDMKSFYLKTIGMNSIREVSDKPAGSDVSFGKLSNIANECKGIVKAKKGNAKKSLKLIQKVHDKADKYDMVKNVYEIILELHVYDAYLFEKSYETLLSEANLVVKLWGPLYEKLFRGSNVMLQWGDATPDAIKECGLKSRLDLRLFSWDGSKDTIVELGVNEFSREAKTAKYYYDLQKMCLCSKAYINQIIKNFPGLTAEMIKAIQVPFVITMKFQAQVYIIKMESPKVYSIEKLFDLNIPADRDDMKKDGIHNLLAGLARLKEISLRLDRILRTKEKLIEERKNNIDRLRDNNPESKESIYAKWVDSKVWSTKPPVSSYINSAGCNQI</sequence>
<keyword evidence="3" id="KW-1185">Reference proteome</keyword>
<gene>
    <name evidence="2" type="ORF">ATC70_008115</name>
</gene>
<dbReference type="EMBL" id="JASEJX010000035">
    <property type="protein sequence ID" value="KAK4509965.1"/>
    <property type="molecule type" value="Genomic_DNA"/>
</dbReference>
<comment type="caution">
    <text evidence="2">The sequence shown here is derived from an EMBL/GenBank/DDBJ whole genome shotgun (WGS) entry which is preliminary data.</text>
</comment>
<proteinExistence type="predicted"/>
<evidence type="ECO:0000256" key="1">
    <source>
        <dbReference type="SAM" id="Coils"/>
    </source>
</evidence>
<dbReference type="AlphaFoldDB" id="A0AAN7D6X8"/>
<feature type="coiled-coil region" evidence="1">
    <location>
        <begin position="390"/>
        <end position="421"/>
    </location>
</feature>
<dbReference type="Proteomes" id="UP001304243">
    <property type="component" value="Unassembled WGS sequence"/>
</dbReference>
<keyword evidence="1" id="KW-0175">Coiled coil</keyword>
<evidence type="ECO:0000313" key="3">
    <source>
        <dbReference type="Proteomes" id="UP001304243"/>
    </source>
</evidence>
<organism evidence="2 3">
    <name type="scientific">Mucor velutinosus</name>
    <dbReference type="NCBI Taxonomy" id="708070"/>
    <lineage>
        <taxon>Eukaryota</taxon>
        <taxon>Fungi</taxon>
        <taxon>Fungi incertae sedis</taxon>
        <taxon>Mucoromycota</taxon>
        <taxon>Mucoromycotina</taxon>
        <taxon>Mucoromycetes</taxon>
        <taxon>Mucorales</taxon>
        <taxon>Mucorineae</taxon>
        <taxon>Mucoraceae</taxon>
        <taxon>Mucor</taxon>
    </lineage>
</organism>
<reference evidence="2 3" key="1">
    <citation type="submission" date="2022-11" db="EMBL/GenBank/DDBJ databases">
        <title>Mucor velutinosus strain NIH1002 WGS.</title>
        <authorList>
            <person name="Subramanian P."/>
            <person name="Mullikin J.C."/>
            <person name="Segre J.A."/>
            <person name="Zelazny A.M."/>
        </authorList>
    </citation>
    <scope>NUCLEOTIDE SEQUENCE [LARGE SCALE GENOMIC DNA]</scope>
    <source>
        <strain evidence="2 3">NIH1002</strain>
    </source>
</reference>
<accession>A0AAN7D6X8</accession>
<protein>
    <submittedName>
        <fullName evidence="2">Uncharacterized protein</fullName>
    </submittedName>
</protein>